<name>A0A510WAM4_ENTTH</name>
<protein>
    <recommendedName>
        <fullName evidence="1">Mga helix-turn-helix domain-containing protein</fullName>
    </recommendedName>
</protein>
<dbReference type="InterPro" id="IPR007737">
    <property type="entry name" value="Mga_HTH"/>
</dbReference>
<dbReference type="RefSeq" id="WP_071868374.1">
    <property type="nucleotide sequence ID" value="NZ_BJUG01000002.1"/>
</dbReference>
<evidence type="ECO:0000313" key="2">
    <source>
        <dbReference type="EMBL" id="GEK36252.1"/>
    </source>
</evidence>
<dbReference type="OrthoDB" id="2172257at2"/>
<dbReference type="AlphaFoldDB" id="A0A510WAM4"/>
<organism evidence="2 3">
    <name type="scientific">Enterococcus thailandicus</name>
    <dbReference type="NCBI Taxonomy" id="417368"/>
    <lineage>
        <taxon>Bacteria</taxon>
        <taxon>Bacillati</taxon>
        <taxon>Bacillota</taxon>
        <taxon>Bacilli</taxon>
        <taxon>Lactobacillales</taxon>
        <taxon>Enterococcaceae</taxon>
        <taxon>Enterococcus</taxon>
    </lineage>
</organism>
<reference evidence="2 3" key="1">
    <citation type="submission" date="2019-07" db="EMBL/GenBank/DDBJ databases">
        <title>Whole genome shotgun sequence of Enterococcus thailandicus NBRC 101867.</title>
        <authorList>
            <person name="Hosoyama A."/>
            <person name="Uohara A."/>
            <person name="Ohji S."/>
            <person name="Ichikawa N."/>
        </authorList>
    </citation>
    <scope>NUCLEOTIDE SEQUENCE [LARGE SCALE GENOMIC DNA]</scope>
    <source>
        <strain evidence="2 3">NBRC 101867</strain>
    </source>
</reference>
<evidence type="ECO:0000259" key="1">
    <source>
        <dbReference type="Pfam" id="PF05043"/>
    </source>
</evidence>
<gene>
    <name evidence="2" type="ORF">ETH01_05390</name>
</gene>
<feature type="domain" description="Mga helix-turn-helix" evidence="1">
    <location>
        <begin position="82"/>
        <end position="158"/>
    </location>
</feature>
<dbReference type="EMBL" id="BJUG01000002">
    <property type="protein sequence ID" value="GEK36252.1"/>
    <property type="molecule type" value="Genomic_DNA"/>
</dbReference>
<accession>A0A510WAM4</accession>
<dbReference type="Proteomes" id="UP000321361">
    <property type="component" value="Unassembled WGS sequence"/>
</dbReference>
<comment type="caution">
    <text evidence="2">The sequence shown here is derived from an EMBL/GenBank/DDBJ whole genome shotgun (WGS) entry which is preliminary data.</text>
</comment>
<sequence>MFEFVVLNDYDRRKLAVFQILNSQNASCSISYLAKEFKLSFPATQSLIQSFDRDMITLFDKSVWDESGRVNWHTKGYNYNIYLQFLIKCSLPYQFLLSILTRPEQTIEDFLEENYISRSTAIRALQTTKVCLDDLNVKLNFSKMKIFGEESNIQLLFFYVIWLGSTGDDVLTNEELDLPYYNEKELLKDFDFFNFSHVHPKAIRLMLTIMKIRSLQGYELDEFEGNELIYFDANPVLQQYFSQFIKDPYQIIYHINFLKYVFVFSFYYASPVDSRLTILVDFYQNLEKREQQFHRFLIEFNSFYSKKILPENLTEEEELLIRANLFSTLFSHYTNGGKLPKFYGFDGVSSHSETPGYQKLIEILGHYFEQYFQKTSFFIFKDRKKELLEDLSFILYPYFQKKIKDRRVKVAIIPMINQKILQNIVLFLSQLQFVDYELSVTDHSEIDLFITSFSEILPSTTKPCFIVELTDESNYLSELFNWLWDMYLNNLAPEM</sequence>
<proteinExistence type="predicted"/>
<evidence type="ECO:0000313" key="3">
    <source>
        <dbReference type="Proteomes" id="UP000321361"/>
    </source>
</evidence>
<dbReference type="Pfam" id="PF05043">
    <property type="entry name" value="Mga"/>
    <property type="match status" value="1"/>
</dbReference>